<sequence length="340" mass="38197">MARILLSAPSFFGYRQRVSDELVKQGHHVDCIDDRPSEGVVFKSLGRISYGLVDGLVEVHATRVREQIQGGAYDQFLYMGGMSFCFTREQFARIREAGEARGMRFVAYLWDALSNCQRFAECADLFDEVMSFEPGDCESGEISLRPLFYGDAYQGLPVGDEASFDYDACFIGSVHQPSKFEAVSSICQSLRESGMRIFSYFYMPSTSAELLRKATNPAYRGVTFEHESISAEKVSDIYARSVAIIDSPQAHQRGLTMRTLETLGAKRKLITANADVRNYDFYKYGNVAVWDESRGIDAAFFSEPYQELPKEIYDGYSIASFVRSLVGEGEPYSGYEKGGR</sequence>
<accession>A0A1H9NIX6</accession>
<dbReference type="RefSeq" id="WP_091007913.1">
    <property type="nucleotide sequence ID" value="NZ_FOGP01000001.1"/>
</dbReference>
<protein>
    <submittedName>
        <fullName evidence="1">Uncharacterized protein</fullName>
    </submittedName>
</protein>
<name>A0A1H9NIX6_9ACTN</name>
<reference evidence="2" key="1">
    <citation type="submission" date="2016-10" db="EMBL/GenBank/DDBJ databases">
        <authorList>
            <person name="Varghese N."/>
            <person name="Submissions S."/>
        </authorList>
    </citation>
    <scope>NUCLEOTIDE SEQUENCE [LARGE SCALE GENOMIC DNA]</scope>
    <source>
        <strain evidence="2">KHGC19</strain>
    </source>
</reference>
<evidence type="ECO:0000313" key="1">
    <source>
        <dbReference type="EMBL" id="SER35343.1"/>
    </source>
</evidence>
<gene>
    <name evidence="1" type="ORF">SAMN05216446_0486</name>
</gene>
<dbReference type="Proteomes" id="UP000199128">
    <property type="component" value="Unassembled WGS sequence"/>
</dbReference>
<dbReference type="EMBL" id="FOGP01000001">
    <property type="protein sequence ID" value="SER35343.1"/>
    <property type="molecule type" value="Genomic_DNA"/>
</dbReference>
<dbReference type="AlphaFoldDB" id="A0A1H9NIX6"/>
<evidence type="ECO:0000313" key="2">
    <source>
        <dbReference type="Proteomes" id="UP000199128"/>
    </source>
</evidence>
<proteinExistence type="predicted"/>
<organism evidence="1 2">
    <name type="scientific">Parafannyhessea umbonata</name>
    <dbReference type="NCBI Taxonomy" id="604330"/>
    <lineage>
        <taxon>Bacteria</taxon>
        <taxon>Bacillati</taxon>
        <taxon>Actinomycetota</taxon>
        <taxon>Coriobacteriia</taxon>
        <taxon>Coriobacteriales</taxon>
        <taxon>Atopobiaceae</taxon>
        <taxon>Parafannyhessea</taxon>
    </lineage>
</organism>